<proteinExistence type="predicted"/>
<sequence>RRATPARARPAARPPRARPAASSRARGRSMGVGEDCATLACHGAAVSMVAASLLCVLDLAFSASLLQSTAESVLLLLGGFLCLQGETRLFHSHHEVIRENCGFALKPLGRGAAYLISGLYCVGARSAFLAESSSDGTGHSPTFGLLCCHGGRGFLRREHRGAGTGLLVCSSATRVFATPGCPVPPVLRRLPRPRYICCLLMLCGGGASLWTWRSERRSSALGAGLSDAHDNYYISS</sequence>
<protein>
    <submittedName>
        <fullName evidence="2">Uncharacterized protein</fullName>
    </submittedName>
</protein>
<gene>
    <name evidence="2" type="ORF">PCOR1329_LOCUS58948</name>
</gene>
<evidence type="ECO:0000313" key="3">
    <source>
        <dbReference type="Proteomes" id="UP001189429"/>
    </source>
</evidence>
<dbReference type="EMBL" id="CAUYUJ010017330">
    <property type="protein sequence ID" value="CAK0873864.1"/>
    <property type="molecule type" value="Genomic_DNA"/>
</dbReference>
<reference evidence="2" key="1">
    <citation type="submission" date="2023-10" db="EMBL/GenBank/DDBJ databases">
        <authorList>
            <person name="Chen Y."/>
            <person name="Shah S."/>
            <person name="Dougan E. K."/>
            <person name="Thang M."/>
            <person name="Chan C."/>
        </authorList>
    </citation>
    <scope>NUCLEOTIDE SEQUENCE [LARGE SCALE GENOMIC DNA]</scope>
</reference>
<feature type="region of interest" description="Disordered" evidence="1">
    <location>
        <begin position="1"/>
        <end position="28"/>
    </location>
</feature>
<comment type="caution">
    <text evidence="2">The sequence shown here is derived from an EMBL/GenBank/DDBJ whole genome shotgun (WGS) entry which is preliminary data.</text>
</comment>
<dbReference type="Proteomes" id="UP001189429">
    <property type="component" value="Unassembled WGS sequence"/>
</dbReference>
<feature type="compositionally biased region" description="Low complexity" evidence="1">
    <location>
        <begin position="1"/>
        <end position="11"/>
    </location>
</feature>
<organism evidence="2 3">
    <name type="scientific">Prorocentrum cordatum</name>
    <dbReference type="NCBI Taxonomy" id="2364126"/>
    <lineage>
        <taxon>Eukaryota</taxon>
        <taxon>Sar</taxon>
        <taxon>Alveolata</taxon>
        <taxon>Dinophyceae</taxon>
        <taxon>Prorocentrales</taxon>
        <taxon>Prorocentraceae</taxon>
        <taxon>Prorocentrum</taxon>
    </lineage>
</organism>
<feature type="non-terminal residue" evidence="2">
    <location>
        <position position="1"/>
    </location>
</feature>
<evidence type="ECO:0000313" key="2">
    <source>
        <dbReference type="EMBL" id="CAK0873864.1"/>
    </source>
</evidence>
<accession>A0ABN9VKP0</accession>
<name>A0ABN9VKP0_9DINO</name>
<keyword evidence="3" id="KW-1185">Reference proteome</keyword>
<evidence type="ECO:0000256" key="1">
    <source>
        <dbReference type="SAM" id="MobiDB-lite"/>
    </source>
</evidence>